<feature type="transmembrane region" description="Helical" evidence="1">
    <location>
        <begin position="220"/>
        <end position="238"/>
    </location>
</feature>
<feature type="transmembrane region" description="Helical" evidence="1">
    <location>
        <begin position="145"/>
        <end position="163"/>
    </location>
</feature>
<feature type="transmembrane region" description="Helical" evidence="1">
    <location>
        <begin position="250"/>
        <end position="270"/>
    </location>
</feature>
<feature type="transmembrane region" description="Helical" evidence="1">
    <location>
        <begin position="71"/>
        <end position="101"/>
    </location>
</feature>
<comment type="caution">
    <text evidence="2">The sequence shown here is derived from an EMBL/GenBank/DDBJ whole genome shotgun (WGS) entry which is preliminary data.</text>
</comment>
<evidence type="ECO:0000313" key="2">
    <source>
        <dbReference type="EMBL" id="GAA4338640.1"/>
    </source>
</evidence>
<feature type="transmembrane region" description="Helical" evidence="1">
    <location>
        <begin position="183"/>
        <end position="208"/>
    </location>
</feature>
<dbReference type="Proteomes" id="UP001500975">
    <property type="component" value="Unassembled WGS sequence"/>
</dbReference>
<dbReference type="EMBL" id="BAABGJ010000013">
    <property type="protein sequence ID" value="GAA4338640.1"/>
    <property type="molecule type" value="Genomic_DNA"/>
</dbReference>
<accession>A0ABP8HFU1</accession>
<proteinExistence type="predicted"/>
<keyword evidence="1" id="KW-1133">Transmembrane helix</keyword>
<name>A0ABP8HFU1_9BURK</name>
<dbReference type="RefSeq" id="WP_345537252.1">
    <property type="nucleotide sequence ID" value="NZ_BAABGJ010000013.1"/>
</dbReference>
<reference evidence="3" key="1">
    <citation type="journal article" date="2019" name="Int. J. Syst. Evol. Microbiol.">
        <title>The Global Catalogue of Microorganisms (GCM) 10K type strain sequencing project: providing services to taxonomists for standard genome sequencing and annotation.</title>
        <authorList>
            <consortium name="The Broad Institute Genomics Platform"/>
            <consortium name="The Broad Institute Genome Sequencing Center for Infectious Disease"/>
            <person name="Wu L."/>
            <person name="Ma J."/>
        </authorList>
    </citation>
    <scope>NUCLEOTIDE SEQUENCE [LARGE SCALE GENOMIC DNA]</scope>
    <source>
        <strain evidence="3">JCM 17804</strain>
    </source>
</reference>
<organism evidence="2 3">
    <name type="scientific">Variovorax defluvii</name>
    <dbReference type="NCBI Taxonomy" id="913761"/>
    <lineage>
        <taxon>Bacteria</taxon>
        <taxon>Pseudomonadati</taxon>
        <taxon>Pseudomonadota</taxon>
        <taxon>Betaproteobacteria</taxon>
        <taxon>Burkholderiales</taxon>
        <taxon>Comamonadaceae</taxon>
        <taxon>Variovorax</taxon>
    </lineage>
</organism>
<keyword evidence="1" id="KW-0812">Transmembrane</keyword>
<sequence>MRTDIDQQAPLPVSRPAKAAAAATRWLSYLTVNPISALAAFALTSGGLLVLFFFLRIGFMPDVDLATSTALLFAVALVGLGTVIVYMLVAVLPGVVTAYALNEYKIPPSPWTLASVIGSGVLMTLISMADAWLNKARLLLSGSWLGWLFAVLAVVFVMGRVWRLRWQQRRATEPPGQGAESSYWELVFFLGFSALVWLGGLITALQLAIHLARESSHSPWMAGLLILGWLALLVAANLTTVRLPPRTALIFAPFMGVLVFAVLVLLSEGVDGISTHALRRLGLAEVEHVDLVVRSDVCKSLSLTSSTALRCAGPAGESGILRNVVVRSRIGTQLVVEPMIRKDVSAPFEPGAQTSRAARLILKKEDVLMWARREGF</sequence>
<protein>
    <submittedName>
        <fullName evidence="2">Uncharacterized protein</fullName>
    </submittedName>
</protein>
<gene>
    <name evidence="2" type="ORF">GCM10023165_17460</name>
</gene>
<keyword evidence="3" id="KW-1185">Reference proteome</keyword>
<feature type="transmembrane region" description="Helical" evidence="1">
    <location>
        <begin position="113"/>
        <end position="133"/>
    </location>
</feature>
<keyword evidence="1" id="KW-0472">Membrane</keyword>
<evidence type="ECO:0000313" key="3">
    <source>
        <dbReference type="Proteomes" id="UP001500975"/>
    </source>
</evidence>
<feature type="transmembrane region" description="Helical" evidence="1">
    <location>
        <begin position="35"/>
        <end position="59"/>
    </location>
</feature>
<evidence type="ECO:0000256" key="1">
    <source>
        <dbReference type="SAM" id="Phobius"/>
    </source>
</evidence>